<organism evidence="2 3">
    <name type="scientific">Nocardia transvalensis</name>
    <dbReference type="NCBI Taxonomy" id="37333"/>
    <lineage>
        <taxon>Bacteria</taxon>
        <taxon>Bacillati</taxon>
        <taxon>Actinomycetota</taxon>
        <taxon>Actinomycetes</taxon>
        <taxon>Mycobacteriales</taxon>
        <taxon>Nocardiaceae</taxon>
        <taxon>Nocardia</taxon>
    </lineage>
</organism>
<sequence length="293" mass="32925">MTAQTTTLPRRLLARRLLALREAAKLTRDKAAKLAEISSQTLWRLENGQVANVKKMVVRALCDVYSASDNDREALLWLTEEARKTGWWQSYSDAMFDNKDLFVVLEQSARRVTSFQLTLLPGLVQTADYRRAMAQTYEPPLNDEEIDRRIELLTKRQARHEEASDSFVLEVLLSEAALHHRIGGAAVMADQVRNLVKLSKRGNVSIRIVPLAVGGHLGLQVGSFVLLEFPKHPNPALTEPPVVYVEGYTGALYLDKPDEIEQYRTALSAIDRAALNQSESRALLVKIAEEYEA</sequence>
<evidence type="ECO:0000313" key="3">
    <source>
        <dbReference type="Proteomes" id="UP000540412"/>
    </source>
</evidence>
<gene>
    <name evidence="2" type="ORF">BJY24_006377</name>
</gene>
<dbReference type="RefSeq" id="WP_040749866.1">
    <property type="nucleotide sequence ID" value="NZ_JACHIT010000002.1"/>
</dbReference>
<reference evidence="2 3" key="1">
    <citation type="submission" date="2020-08" db="EMBL/GenBank/DDBJ databases">
        <title>Sequencing the genomes of 1000 actinobacteria strains.</title>
        <authorList>
            <person name="Klenk H.-P."/>
        </authorList>
    </citation>
    <scope>NUCLEOTIDE SEQUENCE [LARGE SCALE GENOMIC DNA]</scope>
    <source>
        <strain evidence="2 3">DSM 43582</strain>
    </source>
</reference>
<dbReference type="Pfam" id="PF19054">
    <property type="entry name" value="DUF5753"/>
    <property type="match status" value="1"/>
</dbReference>
<feature type="domain" description="HTH cro/C1-type" evidence="1">
    <location>
        <begin position="17"/>
        <end position="72"/>
    </location>
</feature>
<dbReference type="PROSITE" id="PS50943">
    <property type="entry name" value="HTH_CROC1"/>
    <property type="match status" value="1"/>
</dbReference>
<evidence type="ECO:0000259" key="1">
    <source>
        <dbReference type="PROSITE" id="PS50943"/>
    </source>
</evidence>
<dbReference type="Pfam" id="PF13560">
    <property type="entry name" value="HTH_31"/>
    <property type="match status" value="1"/>
</dbReference>
<dbReference type="EMBL" id="JACHIT010000002">
    <property type="protein sequence ID" value="MBB5917465.1"/>
    <property type="molecule type" value="Genomic_DNA"/>
</dbReference>
<name>A0A7W9PJV6_9NOCA</name>
<protein>
    <submittedName>
        <fullName evidence="2">Transcriptional regulator with XRE-family HTH domain</fullName>
    </submittedName>
</protein>
<dbReference type="GO" id="GO:0003677">
    <property type="term" value="F:DNA binding"/>
    <property type="evidence" value="ECO:0007669"/>
    <property type="project" value="InterPro"/>
</dbReference>
<dbReference type="InterPro" id="IPR010982">
    <property type="entry name" value="Lambda_DNA-bd_dom_sf"/>
</dbReference>
<dbReference type="Proteomes" id="UP000540412">
    <property type="component" value="Unassembled WGS sequence"/>
</dbReference>
<comment type="caution">
    <text evidence="2">The sequence shown here is derived from an EMBL/GenBank/DDBJ whole genome shotgun (WGS) entry which is preliminary data.</text>
</comment>
<dbReference type="InterPro" id="IPR001387">
    <property type="entry name" value="Cro/C1-type_HTH"/>
</dbReference>
<accession>A0A7W9PJV6</accession>
<dbReference type="InterPro" id="IPR043917">
    <property type="entry name" value="DUF5753"/>
</dbReference>
<dbReference type="SUPFAM" id="SSF47413">
    <property type="entry name" value="lambda repressor-like DNA-binding domains"/>
    <property type="match status" value="1"/>
</dbReference>
<evidence type="ECO:0000313" key="2">
    <source>
        <dbReference type="EMBL" id="MBB5917465.1"/>
    </source>
</evidence>
<proteinExistence type="predicted"/>
<keyword evidence="3" id="KW-1185">Reference proteome</keyword>
<dbReference type="Gene3D" id="1.10.260.40">
    <property type="entry name" value="lambda repressor-like DNA-binding domains"/>
    <property type="match status" value="1"/>
</dbReference>
<dbReference type="SMART" id="SM00530">
    <property type="entry name" value="HTH_XRE"/>
    <property type="match status" value="1"/>
</dbReference>
<dbReference type="AlphaFoldDB" id="A0A7W9PJV6"/>